<dbReference type="RefSeq" id="WP_133321291.1">
    <property type="nucleotide sequence ID" value="NZ_SMTF01000003.1"/>
</dbReference>
<dbReference type="EMBL" id="SMTF01000003">
    <property type="protein sequence ID" value="TDK26258.1"/>
    <property type="molecule type" value="Genomic_DNA"/>
</dbReference>
<name>A0A4R5TYG3_9GAMM</name>
<organism evidence="2 3">
    <name type="scientific">Luteimonas aestuarii</name>
    <dbReference type="NCBI Taxonomy" id="453837"/>
    <lineage>
        <taxon>Bacteria</taxon>
        <taxon>Pseudomonadati</taxon>
        <taxon>Pseudomonadota</taxon>
        <taxon>Gammaproteobacteria</taxon>
        <taxon>Lysobacterales</taxon>
        <taxon>Lysobacteraceae</taxon>
        <taxon>Luteimonas</taxon>
    </lineage>
</organism>
<keyword evidence="3" id="KW-1185">Reference proteome</keyword>
<feature type="compositionally biased region" description="Basic and acidic residues" evidence="1">
    <location>
        <begin position="72"/>
        <end position="94"/>
    </location>
</feature>
<proteinExistence type="predicted"/>
<protein>
    <submittedName>
        <fullName evidence="2">Uncharacterized protein</fullName>
    </submittedName>
</protein>
<feature type="region of interest" description="Disordered" evidence="1">
    <location>
        <begin position="61"/>
        <end position="94"/>
    </location>
</feature>
<evidence type="ECO:0000256" key="1">
    <source>
        <dbReference type="SAM" id="MobiDB-lite"/>
    </source>
</evidence>
<comment type="caution">
    <text evidence="2">The sequence shown here is derived from an EMBL/GenBank/DDBJ whole genome shotgun (WGS) entry which is preliminary data.</text>
</comment>
<dbReference type="AlphaFoldDB" id="A0A4R5TYG3"/>
<sequence>MPVDIRSPPDLQRNHLKVFCSRRIDLRLTPICYIPEIVTEQAEFSAIFTVAPICVAPTSGSRLAQRSRQQHRRDSDQHPQYDLHHESPRPLRALDETRVYHAMSTCKTS</sequence>
<gene>
    <name evidence="2" type="ORF">E2F46_06590</name>
</gene>
<evidence type="ECO:0000313" key="2">
    <source>
        <dbReference type="EMBL" id="TDK26258.1"/>
    </source>
</evidence>
<dbReference type="Proteomes" id="UP000294796">
    <property type="component" value="Unassembled WGS sequence"/>
</dbReference>
<evidence type="ECO:0000313" key="3">
    <source>
        <dbReference type="Proteomes" id="UP000294796"/>
    </source>
</evidence>
<accession>A0A4R5TYG3</accession>
<reference evidence="2 3" key="1">
    <citation type="submission" date="2019-03" db="EMBL/GenBank/DDBJ databases">
        <title>Luteimonas zhaokaii sp.nov., isolated from the rectal contents of Plateau pika in Yushu, Qinghai Province, China.</title>
        <authorList>
            <person name="Zhang G."/>
        </authorList>
    </citation>
    <scope>NUCLEOTIDE SEQUENCE [LARGE SCALE GENOMIC DNA]</scope>
    <source>
        <strain evidence="2 3">B9</strain>
    </source>
</reference>